<keyword evidence="1" id="KW-1133">Transmembrane helix</keyword>
<feature type="transmembrane region" description="Helical" evidence="1">
    <location>
        <begin position="379"/>
        <end position="399"/>
    </location>
</feature>
<dbReference type="AlphaFoldDB" id="A0A1F5CAH1"/>
<evidence type="ECO:0000256" key="1">
    <source>
        <dbReference type="SAM" id="Phobius"/>
    </source>
</evidence>
<reference evidence="2 3" key="1">
    <citation type="journal article" date="2016" name="Nat. Commun.">
        <title>Thousands of microbial genomes shed light on interconnected biogeochemical processes in an aquifer system.</title>
        <authorList>
            <person name="Anantharaman K."/>
            <person name="Brown C.T."/>
            <person name="Hug L.A."/>
            <person name="Sharon I."/>
            <person name="Castelle C.J."/>
            <person name="Probst A.J."/>
            <person name="Thomas B.C."/>
            <person name="Singh A."/>
            <person name="Wilkins M.J."/>
            <person name="Karaoz U."/>
            <person name="Brodie E.L."/>
            <person name="Williams K.H."/>
            <person name="Hubbard S.S."/>
            <person name="Banfield J.F."/>
        </authorList>
    </citation>
    <scope>NUCLEOTIDE SEQUENCE [LARGE SCALE GENOMIC DNA]</scope>
</reference>
<dbReference type="EMBL" id="MEYV01000017">
    <property type="protein sequence ID" value="OGD39853.1"/>
    <property type="molecule type" value="Genomic_DNA"/>
</dbReference>
<dbReference type="Proteomes" id="UP000177197">
    <property type="component" value="Unassembled WGS sequence"/>
</dbReference>
<evidence type="ECO:0000313" key="2">
    <source>
        <dbReference type="EMBL" id="OGD39853.1"/>
    </source>
</evidence>
<comment type="caution">
    <text evidence="2">The sequence shown here is derived from an EMBL/GenBank/DDBJ whole genome shotgun (WGS) entry which is preliminary data.</text>
</comment>
<proteinExistence type="predicted"/>
<gene>
    <name evidence="2" type="ORF">A3I30_00390</name>
</gene>
<name>A0A1F5CAH1_9BACT</name>
<keyword evidence="1" id="KW-0472">Membrane</keyword>
<accession>A0A1F5CAH1</accession>
<evidence type="ECO:0000313" key="3">
    <source>
        <dbReference type="Proteomes" id="UP000177197"/>
    </source>
</evidence>
<keyword evidence="1" id="KW-0812">Transmembrane</keyword>
<protein>
    <submittedName>
        <fullName evidence="2">Uncharacterized protein</fullName>
    </submittedName>
</protein>
<sequence>MLNKLKHYIFIIIFIPLAALPFFANAYSTVLPPLVTISANPTTITYPGSSIITWNSQNASSCWGSSAWTGTMAPSGTVSVNPSQTATYTIHCVNVNGAQSSASAVITVNQTQPQPQSVINPNPNPQILPSVYVTANPQTLSSGNATLISWSSSNAFSCFGIGGLAGSLPMTGNQQVNVYQTTTYGVNCSNFYGSNSSQVTVSVSSAPVYNSYPFPTVSLSATPLTITAGNSVLLVWNSSSASACSASGGWSGSKAVSGSELVMPAVNTTYSISCIGVAGTVSDSKFVTVNPIVIQTVSAPTPPVATVIRPAVAAVTPSFTRTVVNLRPVQTALAAGKCDLNQCLNDKDFSEVNLVSRNLDYGKRFLAAIFIGDNGDISWLAYIFAVLFIIMFAIIVSLLRKLNKQKRIQIAL</sequence>
<organism evidence="2 3">
    <name type="scientific">Candidatus Azambacteria bacterium RIFCSPLOWO2_02_FULL_44_14</name>
    <dbReference type="NCBI Taxonomy" id="1797306"/>
    <lineage>
        <taxon>Bacteria</taxon>
        <taxon>Candidatus Azamiibacteriota</taxon>
    </lineage>
</organism>